<sequence length="178" mass="19894">MEICLSCFPVNLRYGERQKRLKDDYELRRIGLRVMMMGLLWMMVTRMWERMRANMDEDVDEEMDGEGEDGSAVNGGDDDFPHAYFFVNFICERESCGGTLAPLPPSATTSNGVMECHVCGSFKKLDQGEVWGTLAPLPPSATTSNGVMECHVCGSFKKLDQDAKVLEADIGQSSSRPY</sequence>
<dbReference type="EMBL" id="PKPP01000960">
    <property type="protein sequence ID" value="PWA86994.1"/>
    <property type="molecule type" value="Genomic_DNA"/>
</dbReference>
<dbReference type="AlphaFoldDB" id="A0A2U1PMK6"/>
<organism evidence="1 2">
    <name type="scientific">Artemisia annua</name>
    <name type="common">Sweet wormwood</name>
    <dbReference type="NCBI Taxonomy" id="35608"/>
    <lineage>
        <taxon>Eukaryota</taxon>
        <taxon>Viridiplantae</taxon>
        <taxon>Streptophyta</taxon>
        <taxon>Embryophyta</taxon>
        <taxon>Tracheophyta</taxon>
        <taxon>Spermatophyta</taxon>
        <taxon>Magnoliopsida</taxon>
        <taxon>eudicotyledons</taxon>
        <taxon>Gunneridae</taxon>
        <taxon>Pentapetalae</taxon>
        <taxon>asterids</taxon>
        <taxon>campanulids</taxon>
        <taxon>Asterales</taxon>
        <taxon>Asteraceae</taxon>
        <taxon>Asteroideae</taxon>
        <taxon>Anthemideae</taxon>
        <taxon>Artemisiinae</taxon>
        <taxon>Artemisia</taxon>
    </lineage>
</organism>
<protein>
    <submittedName>
        <fullName evidence="1">ASH1-related protein 2</fullName>
    </submittedName>
</protein>
<reference evidence="1 2" key="1">
    <citation type="journal article" date="2018" name="Mol. Plant">
        <title>The genome of Artemisia annua provides insight into the evolution of Asteraceae family and artemisinin biosynthesis.</title>
        <authorList>
            <person name="Shen Q."/>
            <person name="Zhang L."/>
            <person name="Liao Z."/>
            <person name="Wang S."/>
            <person name="Yan T."/>
            <person name="Shi P."/>
            <person name="Liu M."/>
            <person name="Fu X."/>
            <person name="Pan Q."/>
            <person name="Wang Y."/>
            <person name="Lv Z."/>
            <person name="Lu X."/>
            <person name="Zhang F."/>
            <person name="Jiang W."/>
            <person name="Ma Y."/>
            <person name="Chen M."/>
            <person name="Hao X."/>
            <person name="Li L."/>
            <person name="Tang Y."/>
            <person name="Lv G."/>
            <person name="Zhou Y."/>
            <person name="Sun X."/>
            <person name="Brodelius P.E."/>
            <person name="Rose J.K.C."/>
            <person name="Tang K."/>
        </authorList>
    </citation>
    <scope>NUCLEOTIDE SEQUENCE [LARGE SCALE GENOMIC DNA]</scope>
    <source>
        <strain evidence="2">cv. Huhao1</strain>
        <tissue evidence="1">Leaf</tissue>
    </source>
</reference>
<dbReference type="STRING" id="35608.A0A2U1PMK6"/>
<dbReference type="PANTHER" id="PTHR47420:SF3">
    <property type="entry name" value="HISTONE-LYSINE N-METHYLTRANSFERASE ASHR2"/>
    <property type="match status" value="1"/>
</dbReference>
<comment type="caution">
    <text evidence="1">The sequence shown here is derived from an EMBL/GenBank/DDBJ whole genome shotgun (WGS) entry which is preliminary data.</text>
</comment>
<evidence type="ECO:0000313" key="2">
    <source>
        <dbReference type="Proteomes" id="UP000245207"/>
    </source>
</evidence>
<dbReference type="PANTHER" id="PTHR47420">
    <property type="entry name" value="HISTONE-LYSINE N-METHYLTRANSFERASE ASHR2"/>
    <property type="match status" value="1"/>
</dbReference>
<name>A0A2U1PMK6_ARTAN</name>
<dbReference type="Proteomes" id="UP000245207">
    <property type="component" value="Unassembled WGS sequence"/>
</dbReference>
<gene>
    <name evidence="1" type="ORF">CTI12_AA083390</name>
</gene>
<accession>A0A2U1PMK6</accession>
<proteinExistence type="predicted"/>
<dbReference type="OrthoDB" id="265717at2759"/>
<evidence type="ECO:0000313" key="1">
    <source>
        <dbReference type="EMBL" id="PWA86994.1"/>
    </source>
</evidence>
<keyword evidence="2" id="KW-1185">Reference proteome</keyword>
<dbReference type="InterPro" id="IPR044238">
    <property type="entry name" value="ASHR2-like"/>
</dbReference>